<dbReference type="InterPro" id="IPR029056">
    <property type="entry name" value="Ribokinase-like"/>
</dbReference>
<keyword evidence="1 6" id="KW-0547">Nucleotide-binding</keyword>
<dbReference type="Gene3D" id="3.40.1190.20">
    <property type="match status" value="1"/>
</dbReference>
<dbReference type="GO" id="GO:0046496">
    <property type="term" value="P:nicotinamide nucleotide metabolic process"/>
    <property type="evidence" value="ECO:0007669"/>
    <property type="project" value="UniProtKB-UniRule"/>
</dbReference>
<dbReference type="InterPro" id="IPR017953">
    <property type="entry name" value="Carbohydrate_kinase_pred_CS"/>
</dbReference>
<comment type="caution">
    <text evidence="6">Lacks conserved residue(s) required for the propagation of feature annotation.</text>
</comment>
<name>A0A518CWS7_9BACT</name>
<feature type="binding site" evidence="6">
    <location>
        <position position="111"/>
    </location>
    <ligand>
        <name>(6S)-NADPHX</name>
        <dbReference type="ChEBI" id="CHEBI:64076"/>
    </ligand>
</feature>
<feature type="domain" description="YjeF C-terminal" evidence="7">
    <location>
        <begin position="2"/>
        <end position="290"/>
    </location>
</feature>
<evidence type="ECO:0000313" key="8">
    <source>
        <dbReference type="EMBL" id="QDU83674.1"/>
    </source>
</evidence>
<evidence type="ECO:0000256" key="5">
    <source>
        <dbReference type="ARBA" id="ARBA00023239"/>
    </source>
</evidence>
<evidence type="ECO:0000256" key="6">
    <source>
        <dbReference type="HAMAP-Rule" id="MF_01965"/>
    </source>
</evidence>
<dbReference type="PANTHER" id="PTHR12592:SF0">
    <property type="entry name" value="ATP-DEPENDENT (S)-NAD(P)H-HYDRATE DEHYDRATASE"/>
    <property type="match status" value="1"/>
</dbReference>
<protein>
    <recommendedName>
        <fullName evidence="6">ADP-dependent (S)-NAD(P)H-hydrate dehydratase</fullName>
        <ecNumber evidence="6">4.2.1.136</ecNumber>
    </recommendedName>
    <alternativeName>
        <fullName evidence="6">ADP-dependent NAD(P)HX dehydratase</fullName>
    </alternativeName>
</protein>
<comment type="similarity">
    <text evidence="6">Belongs to the NnrD/CARKD family.</text>
</comment>
<dbReference type="AlphaFoldDB" id="A0A518CWS7"/>
<sequence>MSDSDRPRPLPSLAVASHKGDAGRVTLLAGSAGDGGRAMPGSAVLATRAALRGGAGLVSTITLDDRVWAAIAAAAPEALPVDVEGGAGTVERVAYELERRADDRARAVGPGLGRGQVVRPLVEAFLHGGDGPLVVDADGLNAFAGRPQDLRRGRGALVITPHPGEAARLLDARVGDSEDARIDAARRLADSTCSVCVLKGHRTVVVDGDGVWINSTGNPGLASGGTGDVLTGLLTAFLAQVGEAFSVGDAVRAAVWVHGRAADLAVESTGVRALLASDVVDRLGAAERELDAGRGA</sequence>
<feature type="binding site" evidence="6">
    <location>
        <position position="228"/>
    </location>
    <ligand>
        <name>(6S)-NADPHX</name>
        <dbReference type="ChEBI" id="CHEBI:64076"/>
    </ligand>
</feature>
<gene>
    <name evidence="6" type="primary">nnrD</name>
    <name evidence="8" type="ORF">Pla163_07750</name>
</gene>
<dbReference type="EMBL" id="CP036290">
    <property type="protein sequence ID" value="QDU83674.1"/>
    <property type="molecule type" value="Genomic_DNA"/>
</dbReference>
<dbReference type="PROSITE" id="PS01050">
    <property type="entry name" value="YJEF_C_2"/>
    <property type="match status" value="1"/>
</dbReference>
<dbReference type="CDD" id="cd01171">
    <property type="entry name" value="YXKO-related"/>
    <property type="match status" value="1"/>
</dbReference>
<dbReference type="OrthoDB" id="9806925at2"/>
<comment type="cofactor">
    <cofactor evidence="6">
        <name>Mg(2+)</name>
        <dbReference type="ChEBI" id="CHEBI:18420"/>
    </cofactor>
</comment>
<evidence type="ECO:0000313" key="9">
    <source>
        <dbReference type="Proteomes" id="UP000319342"/>
    </source>
</evidence>
<dbReference type="HAMAP" id="MF_01965">
    <property type="entry name" value="NADHX_dehydratase"/>
    <property type="match status" value="1"/>
</dbReference>
<dbReference type="SUPFAM" id="SSF53613">
    <property type="entry name" value="Ribokinase-like"/>
    <property type="match status" value="1"/>
</dbReference>
<keyword evidence="5 6" id="KW-0456">Lyase</keyword>
<evidence type="ECO:0000256" key="1">
    <source>
        <dbReference type="ARBA" id="ARBA00022741"/>
    </source>
</evidence>
<keyword evidence="2 6" id="KW-0067">ATP-binding</keyword>
<organism evidence="8 9">
    <name type="scientific">Rohdeia mirabilis</name>
    <dbReference type="NCBI Taxonomy" id="2528008"/>
    <lineage>
        <taxon>Bacteria</taxon>
        <taxon>Pseudomonadati</taxon>
        <taxon>Planctomycetota</taxon>
        <taxon>Planctomycetia</taxon>
        <taxon>Planctomycetia incertae sedis</taxon>
        <taxon>Rohdeia</taxon>
    </lineage>
</organism>
<comment type="subunit">
    <text evidence="6">Homotetramer.</text>
</comment>
<dbReference type="PANTHER" id="PTHR12592">
    <property type="entry name" value="ATP-DEPENDENT (S)-NAD(P)H-HYDRATE DEHYDRATASE FAMILY MEMBER"/>
    <property type="match status" value="1"/>
</dbReference>
<accession>A0A518CWS7</accession>
<evidence type="ECO:0000256" key="2">
    <source>
        <dbReference type="ARBA" id="ARBA00022840"/>
    </source>
</evidence>
<dbReference type="Proteomes" id="UP000319342">
    <property type="component" value="Chromosome"/>
</dbReference>
<evidence type="ECO:0000256" key="3">
    <source>
        <dbReference type="ARBA" id="ARBA00022857"/>
    </source>
</evidence>
<keyword evidence="9" id="KW-1185">Reference proteome</keyword>
<evidence type="ECO:0000256" key="4">
    <source>
        <dbReference type="ARBA" id="ARBA00023027"/>
    </source>
</evidence>
<feature type="binding site" evidence="6">
    <location>
        <begin position="199"/>
        <end position="203"/>
    </location>
    <ligand>
        <name>AMP</name>
        <dbReference type="ChEBI" id="CHEBI:456215"/>
    </ligand>
</feature>
<dbReference type="GO" id="GO:0005524">
    <property type="term" value="F:ATP binding"/>
    <property type="evidence" value="ECO:0007669"/>
    <property type="project" value="UniProtKB-KW"/>
</dbReference>
<reference evidence="8 9" key="1">
    <citation type="submission" date="2019-02" db="EMBL/GenBank/DDBJ databases">
        <title>Deep-cultivation of Planctomycetes and their phenomic and genomic characterization uncovers novel biology.</title>
        <authorList>
            <person name="Wiegand S."/>
            <person name="Jogler M."/>
            <person name="Boedeker C."/>
            <person name="Pinto D."/>
            <person name="Vollmers J."/>
            <person name="Rivas-Marin E."/>
            <person name="Kohn T."/>
            <person name="Peeters S.H."/>
            <person name="Heuer A."/>
            <person name="Rast P."/>
            <person name="Oberbeckmann S."/>
            <person name="Bunk B."/>
            <person name="Jeske O."/>
            <person name="Meyerdierks A."/>
            <person name="Storesund J.E."/>
            <person name="Kallscheuer N."/>
            <person name="Luecker S."/>
            <person name="Lage O.M."/>
            <person name="Pohl T."/>
            <person name="Merkel B.J."/>
            <person name="Hornburger P."/>
            <person name="Mueller R.-W."/>
            <person name="Bruemmer F."/>
            <person name="Labrenz M."/>
            <person name="Spormann A.M."/>
            <person name="Op den Camp H."/>
            <person name="Overmann J."/>
            <person name="Amann R."/>
            <person name="Jetten M.S.M."/>
            <person name="Mascher T."/>
            <person name="Medema M.H."/>
            <person name="Devos D.P."/>
            <person name="Kaster A.-K."/>
            <person name="Ovreas L."/>
            <person name="Rohde M."/>
            <person name="Galperin M.Y."/>
            <person name="Jogler C."/>
        </authorList>
    </citation>
    <scope>NUCLEOTIDE SEQUENCE [LARGE SCALE GENOMIC DNA]</scope>
    <source>
        <strain evidence="8 9">Pla163</strain>
    </source>
</reference>
<dbReference type="GO" id="GO:0052856">
    <property type="term" value="F:NAD(P)HX epimerase activity"/>
    <property type="evidence" value="ECO:0007669"/>
    <property type="project" value="TreeGrafter"/>
</dbReference>
<dbReference type="NCBIfam" id="TIGR00196">
    <property type="entry name" value="yjeF_cterm"/>
    <property type="match status" value="1"/>
</dbReference>
<dbReference type="PROSITE" id="PS51383">
    <property type="entry name" value="YJEF_C_3"/>
    <property type="match status" value="1"/>
</dbReference>
<dbReference type="RefSeq" id="WP_145183802.1">
    <property type="nucleotide sequence ID" value="NZ_CP036290.1"/>
</dbReference>
<feature type="binding site" evidence="6">
    <location>
        <position position="162"/>
    </location>
    <ligand>
        <name>(6S)-NADPHX</name>
        <dbReference type="ChEBI" id="CHEBI:64076"/>
    </ligand>
</feature>
<dbReference type="GO" id="GO:0052855">
    <property type="term" value="F:ADP-dependent NAD(P)H-hydrate dehydratase activity"/>
    <property type="evidence" value="ECO:0007669"/>
    <property type="project" value="UniProtKB-UniRule"/>
</dbReference>
<dbReference type="EC" id="4.2.1.136" evidence="6"/>
<feature type="binding site" evidence="6">
    <location>
        <position position="227"/>
    </location>
    <ligand>
        <name>AMP</name>
        <dbReference type="ChEBI" id="CHEBI:456215"/>
    </ligand>
</feature>
<keyword evidence="3 6" id="KW-0521">NADP</keyword>
<dbReference type="Pfam" id="PF01256">
    <property type="entry name" value="Carb_kinase"/>
    <property type="match status" value="1"/>
</dbReference>
<comment type="catalytic activity">
    <reaction evidence="6">
        <text>(6S)-NADPHX + ADP = AMP + phosphate + NADPH + H(+)</text>
        <dbReference type="Rhea" id="RHEA:32235"/>
        <dbReference type="ChEBI" id="CHEBI:15378"/>
        <dbReference type="ChEBI" id="CHEBI:43474"/>
        <dbReference type="ChEBI" id="CHEBI:57783"/>
        <dbReference type="ChEBI" id="CHEBI:64076"/>
        <dbReference type="ChEBI" id="CHEBI:456215"/>
        <dbReference type="ChEBI" id="CHEBI:456216"/>
        <dbReference type="EC" id="4.2.1.136"/>
    </reaction>
</comment>
<comment type="function">
    <text evidence="6">Catalyzes the dehydration of the S-form of NAD(P)HX at the expense of ADP, which is converted to AMP. Together with NAD(P)HX epimerase, which catalyzes the epimerization of the S- and R-forms, the enzyme allows the repair of both epimers of NAD(P)HX, a damaged form of NAD(P)H that is a result of enzymatic or heat-dependent hydration.</text>
</comment>
<dbReference type="GO" id="GO:0110051">
    <property type="term" value="P:metabolite repair"/>
    <property type="evidence" value="ECO:0007669"/>
    <property type="project" value="TreeGrafter"/>
</dbReference>
<keyword evidence="4 6" id="KW-0520">NAD</keyword>
<evidence type="ECO:0000259" key="7">
    <source>
        <dbReference type="PROSITE" id="PS51383"/>
    </source>
</evidence>
<dbReference type="InterPro" id="IPR000631">
    <property type="entry name" value="CARKD"/>
</dbReference>
<proteinExistence type="inferred from homology"/>
<comment type="catalytic activity">
    <reaction evidence="6">
        <text>(6S)-NADHX + ADP = AMP + phosphate + NADH + H(+)</text>
        <dbReference type="Rhea" id="RHEA:32223"/>
        <dbReference type="ChEBI" id="CHEBI:15378"/>
        <dbReference type="ChEBI" id="CHEBI:43474"/>
        <dbReference type="ChEBI" id="CHEBI:57945"/>
        <dbReference type="ChEBI" id="CHEBI:64074"/>
        <dbReference type="ChEBI" id="CHEBI:456215"/>
        <dbReference type="ChEBI" id="CHEBI:456216"/>
        <dbReference type="EC" id="4.2.1.136"/>
    </reaction>
</comment>